<dbReference type="InterPro" id="IPR006905">
    <property type="entry name" value="Flavin_halogenase"/>
</dbReference>
<accession>A0ABS7E2Y7</accession>
<comment type="caution">
    <text evidence="1">The sequence shown here is derived from an EMBL/GenBank/DDBJ whole genome shotgun (WGS) entry which is preliminary data.</text>
</comment>
<dbReference type="InterPro" id="IPR050816">
    <property type="entry name" value="Flavin-dep_Halogenase_NPB"/>
</dbReference>
<dbReference type="EMBL" id="JAHZST010000006">
    <property type="protein sequence ID" value="MBW8184042.1"/>
    <property type="molecule type" value="Genomic_DNA"/>
</dbReference>
<dbReference type="Gene3D" id="3.50.50.60">
    <property type="entry name" value="FAD/NAD(P)-binding domain"/>
    <property type="match status" value="1"/>
</dbReference>
<gene>
    <name evidence="1" type="ORF">K0625_10185</name>
</gene>
<sequence>MIQESIKKFVIVGGGTAGWIAAATLGNIFRHSEVEIELVESDDIGVIGVGEATIPPLLTILESLGIDLVDFIKHTQASFKLGIQFDDWHTIGQGYFHPFGTLGRSIDGHDFFQCWLKSKSEGDDTPLMAHSPESVLAEQGRFFLPFEAQGTPLASTTFALHLDAVLAGKYLRKFAEKSGVKRTEGLVESVSKSDKGFIESVTLKSGVEIAGDFFIDCSGFKGLLIEEALETGYEDWSEFLPCNRAVTVQTENMGDTTPYTIATARAAGWTWRIPLQHRTGNGYVFCDKYCSDEEAVETLLSSIEGEPLTEPRVIPFTTGVRHKAWSQNCLALGLAQGFLEPLESTAIHLVSKSLALFVRLFPTAECDTQLSDEFNRRVRQDYEEIRDFLVLHYCTTQRDDTPFWRWCQQMPLPEKLKAKLELFKVHGGLIPGTEELFQPTSWYAVFDGMGVEPIGYNPTLDAIDYHKLKQSLHSGKTAIQTSAATQPSHDEFLRTYCPAPKI</sequence>
<dbReference type="SUPFAM" id="SSF51905">
    <property type="entry name" value="FAD/NAD(P)-binding domain"/>
    <property type="match status" value="1"/>
</dbReference>
<dbReference type="PANTHER" id="PTHR43747:SF4">
    <property type="entry name" value="FLAVIN-DEPENDENT TRYPTOPHAN HALOGENASE"/>
    <property type="match status" value="1"/>
</dbReference>
<protein>
    <submittedName>
        <fullName evidence="1">Tryptophan 7-halogenase</fullName>
    </submittedName>
</protein>
<dbReference type="InterPro" id="IPR036188">
    <property type="entry name" value="FAD/NAD-bd_sf"/>
</dbReference>
<reference evidence="1 2" key="1">
    <citation type="submission" date="2021-07" db="EMBL/GenBank/DDBJ databases">
        <title>Shewanella sp. nov, isolated from SCS.</title>
        <authorList>
            <person name="Cao W.R."/>
        </authorList>
    </citation>
    <scope>NUCLEOTIDE SEQUENCE [LARGE SCALE GENOMIC DNA]</scope>
    <source>
        <strain evidence="1 2">NR704-98</strain>
    </source>
</reference>
<dbReference type="Pfam" id="PF04820">
    <property type="entry name" value="Trp_halogenase"/>
    <property type="match status" value="1"/>
</dbReference>
<proteinExistence type="predicted"/>
<dbReference type="InterPro" id="IPR033856">
    <property type="entry name" value="Trp_halogen"/>
</dbReference>
<organism evidence="1 2">
    <name type="scientific">Shewanella nanhaiensis</name>
    <dbReference type="NCBI Taxonomy" id="2864872"/>
    <lineage>
        <taxon>Bacteria</taxon>
        <taxon>Pseudomonadati</taxon>
        <taxon>Pseudomonadota</taxon>
        <taxon>Gammaproteobacteria</taxon>
        <taxon>Alteromonadales</taxon>
        <taxon>Shewanellaceae</taxon>
        <taxon>Shewanella</taxon>
    </lineage>
</organism>
<keyword evidence="2" id="KW-1185">Reference proteome</keyword>
<dbReference type="PANTHER" id="PTHR43747">
    <property type="entry name" value="FAD-BINDING PROTEIN"/>
    <property type="match status" value="1"/>
</dbReference>
<dbReference type="RefSeq" id="WP_220109591.1">
    <property type="nucleotide sequence ID" value="NZ_JAHZST010000006.1"/>
</dbReference>
<evidence type="ECO:0000313" key="1">
    <source>
        <dbReference type="EMBL" id="MBW8184042.1"/>
    </source>
</evidence>
<name>A0ABS7E2Y7_9GAMM</name>
<dbReference type="Proteomes" id="UP001195963">
    <property type="component" value="Unassembled WGS sequence"/>
</dbReference>
<dbReference type="PIRSF" id="PIRSF011396">
    <property type="entry name" value="Trp_halogenase"/>
    <property type="match status" value="1"/>
</dbReference>
<evidence type="ECO:0000313" key="2">
    <source>
        <dbReference type="Proteomes" id="UP001195963"/>
    </source>
</evidence>